<dbReference type="EMBL" id="JAGQLJ010000181">
    <property type="protein sequence ID" value="MCA9381765.1"/>
    <property type="molecule type" value="Genomic_DNA"/>
</dbReference>
<accession>A0A955RHW8</accession>
<name>A0A955RHW8_9BACT</name>
<dbReference type="AlphaFoldDB" id="A0A955RHW8"/>
<sequence length="87" mass="10225">MYDVQQAIESVFDATKDTIQAGDDPVVLLNHFGSFRMLPRNVDYYIKVLIRKTRAEYSEGITNGPNKQKLQQYWALRQKMKKYKHVS</sequence>
<proteinExistence type="predicted"/>
<reference evidence="1" key="1">
    <citation type="submission" date="2020-04" db="EMBL/GenBank/DDBJ databases">
        <authorList>
            <person name="Zhang T."/>
        </authorList>
    </citation>
    <scope>NUCLEOTIDE SEQUENCE</scope>
    <source>
        <strain evidence="1">HKST-UBA13</strain>
    </source>
</reference>
<dbReference type="Proteomes" id="UP000775877">
    <property type="component" value="Unassembled WGS sequence"/>
</dbReference>
<comment type="caution">
    <text evidence="1">The sequence shown here is derived from an EMBL/GenBank/DDBJ whole genome shotgun (WGS) entry which is preliminary data.</text>
</comment>
<evidence type="ECO:0000313" key="2">
    <source>
        <dbReference type="Proteomes" id="UP000775877"/>
    </source>
</evidence>
<gene>
    <name evidence="1" type="ORF">KC678_05855</name>
</gene>
<reference evidence="1" key="2">
    <citation type="journal article" date="2021" name="Microbiome">
        <title>Successional dynamics and alternative stable states in a saline activated sludge microbial community over 9 years.</title>
        <authorList>
            <person name="Wang Y."/>
            <person name="Ye J."/>
            <person name="Ju F."/>
            <person name="Liu L."/>
            <person name="Boyd J.A."/>
            <person name="Deng Y."/>
            <person name="Parks D.H."/>
            <person name="Jiang X."/>
            <person name="Yin X."/>
            <person name="Woodcroft B.J."/>
            <person name="Tyson G.W."/>
            <person name="Hugenholtz P."/>
            <person name="Polz M.F."/>
            <person name="Zhang T."/>
        </authorList>
    </citation>
    <scope>NUCLEOTIDE SEQUENCE</scope>
    <source>
        <strain evidence="1">HKST-UBA13</strain>
    </source>
</reference>
<organism evidence="1 2">
    <name type="scientific">Candidatus Dojkabacteria bacterium</name>
    <dbReference type="NCBI Taxonomy" id="2099670"/>
    <lineage>
        <taxon>Bacteria</taxon>
        <taxon>Candidatus Dojkabacteria</taxon>
    </lineage>
</organism>
<protein>
    <submittedName>
        <fullName evidence="1">Uncharacterized protein</fullName>
    </submittedName>
</protein>
<evidence type="ECO:0000313" key="1">
    <source>
        <dbReference type="EMBL" id="MCA9381765.1"/>
    </source>
</evidence>